<accession>A0A9J6B7A3</accession>
<proteinExistence type="predicted"/>
<evidence type="ECO:0000313" key="2">
    <source>
        <dbReference type="Proteomes" id="UP000824120"/>
    </source>
</evidence>
<dbReference type="AlphaFoldDB" id="A0A9J6B7A3"/>
<reference evidence="1 2" key="1">
    <citation type="submission" date="2020-09" db="EMBL/GenBank/DDBJ databases">
        <title>De no assembly of potato wild relative species, Solanum commersonii.</title>
        <authorList>
            <person name="Cho K."/>
        </authorList>
    </citation>
    <scope>NUCLEOTIDE SEQUENCE [LARGE SCALE GENOMIC DNA]</scope>
    <source>
        <strain evidence="1">LZ3.2</strain>
        <tissue evidence="1">Leaf</tissue>
    </source>
</reference>
<dbReference type="Proteomes" id="UP000824120">
    <property type="component" value="Chromosome 1"/>
</dbReference>
<evidence type="ECO:0000313" key="1">
    <source>
        <dbReference type="EMBL" id="KAG5632483.1"/>
    </source>
</evidence>
<dbReference type="EMBL" id="JACXVP010000001">
    <property type="protein sequence ID" value="KAG5632483.1"/>
    <property type="molecule type" value="Genomic_DNA"/>
</dbReference>
<name>A0A9J6B7A3_SOLCO</name>
<organism evidence="1 2">
    <name type="scientific">Solanum commersonii</name>
    <name type="common">Commerson's wild potato</name>
    <name type="synonym">Commerson's nightshade</name>
    <dbReference type="NCBI Taxonomy" id="4109"/>
    <lineage>
        <taxon>Eukaryota</taxon>
        <taxon>Viridiplantae</taxon>
        <taxon>Streptophyta</taxon>
        <taxon>Embryophyta</taxon>
        <taxon>Tracheophyta</taxon>
        <taxon>Spermatophyta</taxon>
        <taxon>Magnoliopsida</taxon>
        <taxon>eudicotyledons</taxon>
        <taxon>Gunneridae</taxon>
        <taxon>Pentapetalae</taxon>
        <taxon>asterids</taxon>
        <taxon>lamiids</taxon>
        <taxon>Solanales</taxon>
        <taxon>Solanaceae</taxon>
        <taxon>Solanoideae</taxon>
        <taxon>Solaneae</taxon>
        <taxon>Solanum</taxon>
    </lineage>
</organism>
<keyword evidence="2" id="KW-1185">Reference proteome</keyword>
<protein>
    <submittedName>
        <fullName evidence="1">Uncharacterized protein</fullName>
    </submittedName>
</protein>
<sequence length="96" mass="11259">MEGKHDNSRVVLLAVHWNPEVERQAIIEPTGMARKNCSCLLSSDIEMEMYFIPEMKRIFHVLCQRRTYLNPWLSMRASVLFLKTISCTSCKAYFML</sequence>
<gene>
    <name evidence="1" type="ORF">H5410_004200</name>
</gene>
<comment type="caution">
    <text evidence="1">The sequence shown here is derived from an EMBL/GenBank/DDBJ whole genome shotgun (WGS) entry which is preliminary data.</text>
</comment>